<dbReference type="EMBL" id="QBMC01000143">
    <property type="protein sequence ID" value="PZO12639.1"/>
    <property type="molecule type" value="Genomic_DNA"/>
</dbReference>
<dbReference type="Pfam" id="PF14357">
    <property type="entry name" value="DUF4404"/>
    <property type="match status" value="1"/>
</dbReference>
<gene>
    <name evidence="1" type="ORF">DCF25_17275</name>
</gene>
<accession>A0A2W4U5Z8</accession>
<comment type="caution">
    <text evidence="1">The sequence shown here is derived from an EMBL/GenBank/DDBJ whole genome shotgun (WGS) entry which is preliminary data.</text>
</comment>
<organism evidence="1 2">
    <name type="scientific">Leptolyngbya foveolarum</name>
    <dbReference type="NCBI Taxonomy" id="47253"/>
    <lineage>
        <taxon>Bacteria</taxon>
        <taxon>Bacillati</taxon>
        <taxon>Cyanobacteriota</taxon>
        <taxon>Cyanophyceae</taxon>
        <taxon>Leptolyngbyales</taxon>
        <taxon>Leptolyngbyaceae</taxon>
        <taxon>Leptolyngbya group</taxon>
        <taxon>Leptolyngbya</taxon>
    </lineage>
</organism>
<sequence length="88" mass="9866">MSQEEVGKSIQALHAEIDQLSSTDVAVKEKLLALIHDVETQLENPQDQENRDKTAQYLPTLIEQFEIEHPKVTANLSRLLNTLSSIGI</sequence>
<proteinExistence type="predicted"/>
<evidence type="ECO:0008006" key="3">
    <source>
        <dbReference type="Google" id="ProtNLM"/>
    </source>
</evidence>
<dbReference type="AlphaFoldDB" id="A0A2W4U5Z8"/>
<protein>
    <recommendedName>
        <fullName evidence="3">DUF4404 domain-containing protein</fullName>
    </recommendedName>
</protein>
<evidence type="ECO:0000313" key="1">
    <source>
        <dbReference type="EMBL" id="PZO12639.1"/>
    </source>
</evidence>
<reference evidence="1 2" key="2">
    <citation type="submission" date="2018-06" db="EMBL/GenBank/DDBJ databases">
        <title>Metagenomic assembly of (sub)arctic Cyanobacteria and their associated microbiome from non-axenic cultures.</title>
        <authorList>
            <person name="Baurain D."/>
        </authorList>
    </citation>
    <scope>NUCLEOTIDE SEQUENCE [LARGE SCALE GENOMIC DNA]</scope>
    <source>
        <strain evidence="1">ULC129bin1</strain>
    </source>
</reference>
<evidence type="ECO:0000313" key="2">
    <source>
        <dbReference type="Proteomes" id="UP000249354"/>
    </source>
</evidence>
<name>A0A2W4U5Z8_9CYAN</name>
<dbReference type="InterPro" id="IPR025516">
    <property type="entry name" value="DUF4404"/>
</dbReference>
<reference evidence="2" key="1">
    <citation type="submission" date="2018-04" db="EMBL/GenBank/DDBJ databases">
        <authorList>
            <person name="Cornet L."/>
        </authorList>
    </citation>
    <scope>NUCLEOTIDE SEQUENCE [LARGE SCALE GENOMIC DNA]</scope>
</reference>
<dbReference type="Proteomes" id="UP000249354">
    <property type="component" value="Unassembled WGS sequence"/>
</dbReference>